<accession>A0A8H9FQ03</accession>
<dbReference type="Gene3D" id="3.30.70.100">
    <property type="match status" value="1"/>
</dbReference>
<sequence>MGESAPTEEEHMPQFGLVVRFALRPGRAEAFDALMRDTVAGIADNEPRTLAYAVHTLDGEPDVRIFYELYTSEEALAEHEAQTTTRYFLDRVDDFVTSIDVQRLRLVTATGIADLNDDAERPAPS</sequence>
<name>A0A8H9FQ03_9MICO</name>
<proteinExistence type="predicted"/>
<evidence type="ECO:0000313" key="2">
    <source>
        <dbReference type="EMBL" id="GGB69594.1"/>
    </source>
</evidence>
<protein>
    <recommendedName>
        <fullName evidence="1">ABM domain-containing protein</fullName>
    </recommendedName>
</protein>
<dbReference type="InterPro" id="IPR011008">
    <property type="entry name" value="Dimeric_a/b-barrel"/>
</dbReference>
<dbReference type="AlphaFoldDB" id="A0A8H9FQ03"/>
<reference evidence="2" key="1">
    <citation type="journal article" date="2014" name="Int. J. Syst. Evol. Microbiol.">
        <title>Complete genome sequence of Corynebacterium casei LMG S-19264T (=DSM 44701T), isolated from a smear-ripened cheese.</title>
        <authorList>
            <consortium name="US DOE Joint Genome Institute (JGI-PGF)"/>
            <person name="Walter F."/>
            <person name="Albersmeier A."/>
            <person name="Kalinowski J."/>
            <person name="Ruckert C."/>
        </authorList>
    </citation>
    <scope>NUCLEOTIDE SEQUENCE</scope>
    <source>
        <strain evidence="2">CGMCC 1.10749</strain>
    </source>
</reference>
<evidence type="ECO:0000259" key="1">
    <source>
        <dbReference type="PROSITE" id="PS51725"/>
    </source>
</evidence>
<feature type="domain" description="ABM" evidence="1">
    <location>
        <begin position="15"/>
        <end position="106"/>
    </location>
</feature>
<dbReference type="PROSITE" id="PS51725">
    <property type="entry name" value="ABM"/>
    <property type="match status" value="1"/>
</dbReference>
<dbReference type="SUPFAM" id="SSF54909">
    <property type="entry name" value="Dimeric alpha+beta barrel"/>
    <property type="match status" value="1"/>
</dbReference>
<gene>
    <name evidence="2" type="ORF">GCM10011314_06090</name>
</gene>
<organism evidence="2 3">
    <name type="scientific">Knoellia flava</name>
    <dbReference type="NCBI Taxonomy" id="913969"/>
    <lineage>
        <taxon>Bacteria</taxon>
        <taxon>Bacillati</taxon>
        <taxon>Actinomycetota</taxon>
        <taxon>Actinomycetes</taxon>
        <taxon>Micrococcales</taxon>
        <taxon>Intrasporangiaceae</taxon>
        <taxon>Knoellia</taxon>
    </lineage>
</organism>
<dbReference type="Pfam" id="PF03992">
    <property type="entry name" value="ABM"/>
    <property type="match status" value="1"/>
</dbReference>
<comment type="caution">
    <text evidence="2">The sequence shown here is derived from an EMBL/GenBank/DDBJ whole genome shotgun (WGS) entry which is preliminary data.</text>
</comment>
<dbReference type="EMBL" id="BMEA01000001">
    <property type="protein sequence ID" value="GGB69594.1"/>
    <property type="molecule type" value="Genomic_DNA"/>
</dbReference>
<evidence type="ECO:0000313" key="3">
    <source>
        <dbReference type="Proteomes" id="UP000628079"/>
    </source>
</evidence>
<reference evidence="2" key="2">
    <citation type="submission" date="2020-09" db="EMBL/GenBank/DDBJ databases">
        <authorList>
            <person name="Sun Q."/>
            <person name="Zhou Y."/>
        </authorList>
    </citation>
    <scope>NUCLEOTIDE SEQUENCE</scope>
    <source>
        <strain evidence="2">CGMCC 1.10749</strain>
    </source>
</reference>
<dbReference type="InterPro" id="IPR007138">
    <property type="entry name" value="ABM_dom"/>
</dbReference>
<dbReference type="Proteomes" id="UP000628079">
    <property type="component" value="Unassembled WGS sequence"/>
</dbReference>